<dbReference type="SUPFAM" id="SSF118215">
    <property type="entry name" value="Proton glutamate symport protein"/>
    <property type="match status" value="1"/>
</dbReference>
<dbReference type="GO" id="GO:0015293">
    <property type="term" value="F:symporter activity"/>
    <property type="evidence" value="ECO:0007669"/>
    <property type="project" value="UniProtKB-KW"/>
</dbReference>
<feature type="transmembrane region" description="Helical" evidence="7">
    <location>
        <begin position="338"/>
        <end position="356"/>
    </location>
</feature>
<sequence length="429" mass="43235">MSLTTRVLVALVLGLALGVLVSAVGSPALVRAAGAIEPLGTLWINAIRMVVIPLVVASLVVGVASSSDTRSVGRIGGRALVVFVVALLVGGVYAVLVATPLLRLVPLSPAATSALRASAASTAAVAREGATKIPTAAQWLVDLVPPNPVKAAADGAMLPLIVFTLLFALAASRLTAERRAPLVGFFHAVADASLVLVRWVLAVAPIGVFALALPLAARLGAAAAGAVASYVVITAAATTLFMLLVLYPAAVVLGRVPLGRFARAALPAQAVAFSSRSSLAALPAMIETARTRLALPEAVTTFLLPLAAATFRVGGAVGQTIGALFLARLYGVTLDVEAMLAIVATVVVMTFSIPGVPAGSVIAIVPVLLAAGIPVEGLGILIGVDTIPDMFRTTTNVTGDLVAATIVGGRGGATPRTSFRGTEEGLKED</sequence>
<dbReference type="InterPro" id="IPR001991">
    <property type="entry name" value="Na-dicarboxylate_symporter"/>
</dbReference>
<dbReference type="Proteomes" id="UP000019151">
    <property type="component" value="Chromosome"/>
</dbReference>
<organism evidence="8 9">
    <name type="scientific">Gemmatirosa kalamazoonensis</name>
    <dbReference type="NCBI Taxonomy" id="861299"/>
    <lineage>
        <taxon>Bacteria</taxon>
        <taxon>Pseudomonadati</taxon>
        <taxon>Gemmatimonadota</taxon>
        <taxon>Gemmatimonadia</taxon>
        <taxon>Gemmatimonadales</taxon>
        <taxon>Gemmatimonadaceae</taxon>
        <taxon>Gemmatirosa</taxon>
    </lineage>
</organism>
<dbReference type="PRINTS" id="PR00173">
    <property type="entry name" value="EDTRNSPORT"/>
</dbReference>
<dbReference type="PATRIC" id="fig|861299.3.peg.402"/>
<evidence type="ECO:0000256" key="7">
    <source>
        <dbReference type="SAM" id="Phobius"/>
    </source>
</evidence>
<evidence type="ECO:0000256" key="4">
    <source>
        <dbReference type="ARBA" id="ARBA00022692"/>
    </source>
</evidence>
<keyword evidence="3" id="KW-1003">Cell membrane</keyword>
<keyword evidence="6 7" id="KW-0472">Membrane</keyword>
<keyword evidence="4 7" id="KW-0812">Transmembrane</keyword>
<dbReference type="InParanoid" id="W0R9Z0"/>
<evidence type="ECO:0000256" key="1">
    <source>
        <dbReference type="ARBA" id="ARBA00004651"/>
    </source>
</evidence>
<keyword evidence="5 7" id="KW-1133">Transmembrane helix</keyword>
<evidence type="ECO:0000256" key="3">
    <source>
        <dbReference type="ARBA" id="ARBA00022475"/>
    </source>
</evidence>
<evidence type="ECO:0000313" key="8">
    <source>
        <dbReference type="EMBL" id="AHG87929.1"/>
    </source>
</evidence>
<keyword evidence="9" id="KW-1185">Reference proteome</keyword>
<dbReference type="HOGENOM" id="CLU_019375_7_1_0"/>
<feature type="transmembrane region" description="Helical" evidence="7">
    <location>
        <begin position="156"/>
        <end position="176"/>
    </location>
</feature>
<feature type="transmembrane region" description="Helical" evidence="7">
    <location>
        <begin position="362"/>
        <end position="384"/>
    </location>
</feature>
<evidence type="ECO:0000313" key="9">
    <source>
        <dbReference type="Proteomes" id="UP000019151"/>
    </source>
</evidence>
<evidence type="ECO:0000256" key="5">
    <source>
        <dbReference type="ARBA" id="ARBA00022989"/>
    </source>
</evidence>
<dbReference type="PANTHER" id="PTHR42865:SF7">
    <property type="entry name" value="PROTON_GLUTAMATE-ASPARTATE SYMPORTER"/>
    <property type="match status" value="1"/>
</dbReference>
<dbReference type="eggNOG" id="COG1301">
    <property type="taxonomic scope" value="Bacteria"/>
</dbReference>
<keyword evidence="2" id="KW-0813">Transport</keyword>
<dbReference type="EMBL" id="CP007128">
    <property type="protein sequence ID" value="AHG87929.1"/>
    <property type="molecule type" value="Genomic_DNA"/>
</dbReference>
<dbReference type="OrthoDB" id="9766690at2"/>
<dbReference type="Pfam" id="PF00375">
    <property type="entry name" value="SDF"/>
    <property type="match status" value="1"/>
</dbReference>
<feature type="transmembrane region" description="Helical" evidence="7">
    <location>
        <begin position="42"/>
        <end position="63"/>
    </location>
</feature>
<dbReference type="PANTHER" id="PTHR42865">
    <property type="entry name" value="PROTON/GLUTAMATE-ASPARTATE SYMPORTER"/>
    <property type="match status" value="1"/>
</dbReference>
<dbReference type="STRING" id="861299.J421_0392"/>
<evidence type="ECO:0000256" key="6">
    <source>
        <dbReference type="ARBA" id="ARBA00023136"/>
    </source>
</evidence>
<dbReference type="KEGG" id="gba:J421_0392"/>
<comment type="subcellular location">
    <subcellularLocation>
        <location evidence="1">Cell membrane</location>
        <topology evidence="1">Multi-pass membrane protein</topology>
    </subcellularLocation>
</comment>
<dbReference type="Gene3D" id="1.10.3860.10">
    <property type="entry name" value="Sodium:dicarboxylate symporter"/>
    <property type="match status" value="1"/>
</dbReference>
<accession>W0R9Z0</accession>
<gene>
    <name evidence="8" type="ORF">J421_0392</name>
</gene>
<feature type="transmembrane region" description="Helical" evidence="7">
    <location>
        <begin position="196"/>
        <end position="217"/>
    </location>
</feature>
<reference evidence="8 9" key="1">
    <citation type="journal article" date="2014" name="Genome Announc.">
        <title>Genome Sequence and Methylome of Soil Bacterium Gemmatirosa kalamazoonensis KBS708T, a Member of the Rarely Cultivated Gemmatimonadetes Phylum.</title>
        <authorList>
            <person name="Debruyn J.M."/>
            <person name="Radosevich M."/>
            <person name="Wommack K.E."/>
            <person name="Polson S.W."/>
            <person name="Hauser L.J."/>
            <person name="Fawaz M.N."/>
            <person name="Korlach J."/>
            <person name="Tsai Y.C."/>
        </authorList>
    </citation>
    <scope>NUCLEOTIDE SEQUENCE [LARGE SCALE GENOMIC DNA]</scope>
    <source>
        <strain evidence="8 9">KBS708</strain>
    </source>
</reference>
<feature type="transmembrane region" description="Helical" evidence="7">
    <location>
        <begin position="229"/>
        <end position="253"/>
    </location>
</feature>
<name>W0R9Z0_9BACT</name>
<feature type="transmembrane region" description="Helical" evidence="7">
    <location>
        <begin position="75"/>
        <end position="96"/>
    </location>
</feature>
<dbReference type="GO" id="GO:0005886">
    <property type="term" value="C:plasma membrane"/>
    <property type="evidence" value="ECO:0007669"/>
    <property type="project" value="UniProtKB-SubCell"/>
</dbReference>
<dbReference type="AlphaFoldDB" id="W0R9Z0"/>
<dbReference type="InterPro" id="IPR036458">
    <property type="entry name" value="Na:dicarbo_symporter_sf"/>
</dbReference>
<proteinExistence type="predicted"/>
<dbReference type="RefSeq" id="WP_025409481.1">
    <property type="nucleotide sequence ID" value="NZ_CP007128.1"/>
</dbReference>
<protein>
    <submittedName>
        <fullName evidence="8">Sodium:dicarboxylate symporter</fullName>
    </submittedName>
</protein>
<evidence type="ECO:0000256" key="2">
    <source>
        <dbReference type="ARBA" id="ARBA00022448"/>
    </source>
</evidence>